<accession>A0A1I4BJH5</accession>
<protein>
    <submittedName>
        <fullName evidence="1">Uncharacterized protein</fullName>
    </submittedName>
</protein>
<dbReference type="RefSeq" id="WP_188130450.1">
    <property type="nucleotide sequence ID" value="NZ_BSPE01000007.1"/>
</dbReference>
<evidence type="ECO:0000313" key="2">
    <source>
        <dbReference type="Proteomes" id="UP000323300"/>
    </source>
</evidence>
<sequence>MSPETVLGSENGMQTKKLRRGRRIPFGATLWRKIADSRSKGRVLSVQKAVYD</sequence>
<dbReference type="AlphaFoldDB" id="A0A1I4BJH5"/>
<organism evidence="1 2">
    <name type="scientific">Neomesorhizobium albiziae</name>
    <dbReference type="NCBI Taxonomy" id="335020"/>
    <lineage>
        <taxon>Bacteria</taxon>
        <taxon>Pseudomonadati</taxon>
        <taxon>Pseudomonadota</taxon>
        <taxon>Alphaproteobacteria</taxon>
        <taxon>Hyphomicrobiales</taxon>
        <taxon>Phyllobacteriaceae</taxon>
        <taxon>Neomesorhizobium</taxon>
    </lineage>
</organism>
<dbReference type="EMBL" id="FOSL01000010">
    <property type="protein sequence ID" value="SFK68066.1"/>
    <property type="molecule type" value="Genomic_DNA"/>
</dbReference>
<name>A0A1I4BJH5_9HYPH</name>
<gene>
    <name evidence="1" type="ORF">SAMN04488498_110150</name>
</gene>
<dbReference type="Proteomes" id="UP000323300">
    <property type="component" value="Unassembled WGS sequence"/>
</dbReference>
<evidence type="ECO:0000313" key="1">
    <source>
        <dbReference type="EMBL" id="SFK68066.1"/>
    </source>
</evidence>
<proteinExistence type="predicted"/>
<keyword evidence="2" id="KW-1185">Reference proteome</keyword>
<reference evidence="1 2" key="1">
    <citation type="submission" date="2016-10" db="EMBL/GenBank/DDBJ databases">
        <authorList>
            <person name="Varghese N."/>
            <person name="Submissions S."/>
        </authorList>
    </citation>
    <scope>NUCLEOTIDE SEQUENCE [LARGE SCALE GENOMIC DNA]</scope>
    <source>
        <strain evidence="1 2">DSM 21822</strain>
    </source>
</reference>